<evidence type="ECO:0000256" key="2">
    <source>
        <dbReference type="SAM" id="SignalP"/>
    </source>
</evidence>
<organism evidence="3 4">
    <name type="scientific">Musa balbisiana</name>
    <name type="common">Banana</name>
    <dbReference type="NCBI Taxonomy" id="52838"/>
    <lineage>
        <taxon>Eukaryota</taxon>
        <taxon>Viridiplantae</taxon>
        <taxon>Streptophyta</taxon>
        <taxon>Embryophyta</taxon>
        <taxon>Tracheophyta</taxon>
        <taxon>Spermatophyta</taxon>
        <taxon>Magnoliopsida</taxon>
        <taxon>Liliopsida</taxon>
        <taxon>Zingiberales</taxon>
        <taxon>Musaceae</taxon>
        <taxon>Musa</taxon>
    </lineage>
</organism>
<protein>
    <submittedName>
        <fullName evidence="3">Uncharacterized protein</fullName>
    </submittedName>
</protein>
<dbReference type="Proteomes" id="UP000317650">
    <property type="component" value="Chromosome 3"/>
</dbReference>
<dbReference type="EMBL" id="PYDT01000006">
    <property type="protein sequence ID" value="THU58752.1"/>
    <property type="molecule type" value="Genomic_DNA"/>
</dbReference>
<evidence type="ECO:0000313" key="3">
    <source>
        <dbReference type="EMBL" id="THU58752.1"/>
    </source>
</evidence>
<accession>A0A4S8JD28</accession>
<reference evidence="3 4" key="1">
    <citation type="journal article" date="2019" name="Nat. Plants">
        <title>Genome sequencing of Musa balbisiana reveals subgenome evolution and function divergence in polyploid bananas.</title>
        <authorList>
            <person name="Yao X."/>
        </authorList>
    </citation>
    <scope>NUCLEOTIDE SEQUENCE [LARGE SCALE GENOMIC DNA]</scope>
    <source>
        <strain evidence="4">cv. DH-PKW</strain>
        <tissue evidence="3">Leaves</tissue>
    </source>
</reference>
<gene>
    <name evidence="3" type="ORF">C4D60_Mb03t17720</name>
</gene>
<feature type="signal peptide" evidence="2">
    <location>
        <begin position="1"/>
        <end position="25"/>
    </location>
</feature>
<sequence>MARSKHILALLTFITFGMIIGPLSSSPSSRSRAYALHTFTGTPKILRILGVPSRQAHMGDKLPLNIEDQLANKKLTVFLIDCGLNQGANCEAQVDMKEFRRGWRLKSLKPKLYQKRRAPAGSRECSCGGNMAKGLCAKPIEEDAVVFRKMRSSGGILYKSSSTALGALILLGVAGAVTVTSHTFPCFLCCPCKELGNLANLKLTKEPFSGGVGGSSVSLGKTAPGRDQHPQRKIDLGLTQPALLTRSTA</sequence>
<keyword evidence="4" id="KW-1185">Reference proteome</keyword>
<comment type="caution">
    <text evidence="3">The sequence shown here is derived from an EMBL/GenBank/DDBJ whole genome shotgun (WGS) entry which is preliminary data.</text>
</comment>
<dbReference type="AlphaFoldDB" id="A0A4S8JD28"/>
<feature type="compositionally biased region" description="Basic and acidic residues" evidence="1">
    <location>
        <begin position="224"/>
        <end position="234"/>
    </location>
</feature>
<proteinExistence type="predicted"/>
<evidence type="ECO:0000313" key="4">
    <source>
        <dbReference type="Proteomes" id="UP000317650"/>
    </source>
</evidence>
<feature type="chain" id="PRO_5020199832" evidence="2">
    <location>
        <begin position="26"/>
        <end position="249"/>
    </location>
</feature>
<feature type="region of interest" description="Disordered" evidence="1">
    <location>
        <begin position="211"/>
        <end position="234"/>
    </location>
</feature>
<keyword evidence="2" id="KW-0732">Signal</keyword>
<evidence type="ECO:0000256" key="1">
    <source>
        <dbReference type="SAM" id="MobiDB-lite"/>
    </source>
</evidence>
<name>A0A4S8JD28_MUSBA</name>